<proteinExistence type="predicted"/>
<feature type="transmembrane region" description="Helical" evidence="1">
    <location>
        <begin position="31"/>
        <end position="47"/>
    </location>
</feature>
<keyword evidence="1" id="KW-0472">Membrane</keyword>
<name>A0ABD5I9K8_BACTU</name>
<reference evidence="2 3" key="1">
    <citation type="submission" date="2023-10" db="EMBL/GenBank/DDBJ databases">
        <title>Draft Genome Sequence of Bacillus thuringiensis serovar. toumanoffi 4059: Identification of a Novel Cry Protein Candidate.</title>
        <authorList>
            <person name="Murdoch R.W."/>
            <person name="Gemler B."/>
            <person name="Heater B.S."/>
        </authorList>
    </citation>
    <scope>NUCLEOTIDE SEQUENCE [LARGE SCALE GENOMIC DNA]</scope>
    <source>
        <strain evidence="2 3">4059</strain>
    </source>
</reference>
<evidence type="ECO:0000256" key="1">
    <source>
        <dbReference type="SAM" id="Phobius"/>
    </source>
</evidence>
<organism evidence="2 3">
    <name type="scientific">Bacillus thuringiensis serovar toumanoffi</name>
    <dbReference type="NCBI Taxonomy" id="180862"/>
    <lineage>
        <taxon>Bacteria</taxon>
        <taxon>Bacillati</taxon>
        <taxon>Bacillota</taxon>
        <taxon>Bacilli</taxon>
        <taxon>Bacillales</taxon>
        <taxon>Bacillaceae</taxon>
        <taxon>Bacillus</taxon>
        <taxon>Bacillus cereus group</taxon>
    </lineage>
</organism>
<keyword evidence="1" id="KW-0812">Transmembrane</keyword>
<keyword evidence="1" id="KW-1133">Transmembrane helix</keyword>
<evidence type="ECO:0000313" key="3">
    <source>
        <dbReference type="Proteomes" id="UP001272716"/>
    </source>
</evidence>
<dbReference type="EMBL" id="JAWQCK010000009">
    <property type="protein sequence ID" value="MDW9213515.1"/>
    <property type="molecule type" value="Genomic_DNA"/>
</dbReference>
<protein>
    <submittedName>
        <fullName evidence="2">Uncharacterized protein</fullName>
    </submittedName>
</protein>
<gene>
    <name evidence="2" type="ORF">BTTOUR_32720</name>
</gene>
<accession>A0ABD5I9K8</accession>
<sequence length="55" mass="6325">MLVHRIINMIFGILLVIYTFYSIFMKDGSDIQIITLLVIVLVLSVIIDKKKVDKS</sequence>
<feature type="transmembrane region" description="Helical" evidence="1">
    <location>
        <begin position="7"/>
        <end position="25"/>
    </location>
</feature>
<dbReference type="AlphaFoldDB" id="A0ABD5I9K8"/>
<comment type="caution">
    <text evidence="2">The sequence shown here is derived from an EMBL/GenBank/DDBJ whole genome shotgun (WGS) entry which is preliminary data.</text>
</comment>
<dbReference type="Proteomes" id="UP001272716">
    <property type="component" value="Unassembled WGS sequence"/>
</dbReference>
<evidence type="ECO:0000313" key="2">
    <source>
        <dbReference type="EMBL" id="MDW9213515.1"/>
    </source>
</evidence>